<keyword evidence="9" id="KW-0233">DNA recombination</keyword>
<keyword evidence="10" id="KW-0511">Multifunctional enzyme</keyword>
<dbReference type="InterPro" id="IPR039537">
    <property type="entry name" value="Retrotran_Ty1/copia-like"/>
</dbReference>
<keyword evidence="6" id="KW-0229">DNA integration</keyword>
<evidence type="ECO:0000256" key="2">
    <source>
        <dbReference type="ARBA" id="ARBA00022723"/>
    </source>
</evidence>
<evidence type="ECO:0000256" key="4">
    <source>
        <dbReference type="ARBA" id="ARBA00022801"/>
    </source>
</evidence>
<dbReference type="GO" id="GO:0003887">
    <property type="term" value="F:DNA-directed DNA polymerase activity"/>
    <property type="evidence" value="ECO:0007669"/>
    <property type="project" value="UniProtKB-KW"/>
</dbReference>
<dbReference type="GO" id="GO:0016787">
    <property type="term" value="F:hydrolase activity"/>
    <property type="evidence" value="ECO:0007669"/>
    <property type="project" value="UniProtKB-KW"/>
</dbReference>
<dbReference type="PANTHER" id="PTHR42648:SF11">
    <property type="entry name" value="TRANSPOSON TY4-P GAG-POL POLYPROTEIN"/>
    <property type="match status" value="1"/>
</dbReference>
<evidence type="ECO:0000256" key="5">
    <source>
        <dbReference type="ARBA" id="ARBA00022842"/>
    </source>
</evidence>
<keyword evidence="8" id="KW-0808">Transferase</keyword>
<dbReference type="Pfam" id="PF13976">
    <property type="entry name" value="gag_pre-integrs"/>
    <property type="match status" value="1"/>
</dbReference>
<evidence type="ECO:0000313" key="14">
    <source>
        <dbReference type="Proteomes" id="UP000237271"/>
    </source>
</evidence>
<dbReference type="PROSITE" id="PS50994">
    <property type="entry name" value="INTEGRASE"/>
    <property type="match status" value="1"/>
</dbReference>
<protein>
    <submittedName>
        <fullName evidence="13">Integrase catalytic core protein</fullName>
    </submittedName>
</protein>
<evidence type="ECO:0000256" key="1">
    <source>
        <dbReference type="ARBA" id="ARBA00022722"/>
    </source>
</evidence>
<reference evidence="13 14" key="1">
    <citation type="journal article" date="2017" name="Genome Biol. Evol.">
        <title>Phytophthora megakarya and P. palmivora, closely related causal agents of cacao black pod rot, underwent increases in genome sizes and gene numbers by different mechanisms.</title>
        <authorList>
            <person name="Ali S.S."/>
            <person name="Shao J."/>
            <person name="Lary D.J."/>
            <person name="Kronmiller B."/>
            <person name="Shen D."/>
            <person name="Strem M.D."/>
            <person name="Amoako-Attah I."/>
            <person name="Akrofi A.Y."/>
            <person name="Begoude B.A."/>
            <person name="Ten Hoopen G.M."/>
            <person name="Coulibaly K."/>
            <person name="Kebe B.I."/>
            <person name="Melnick R.L."/>
            <person name="Guiltinan M.J."/>
            <person name="Tyler B.M."/>
            <person name="Meinhardt L.W."/>
            <person name="Bailey B.A."/>
        </authorList>
    </citation>
    <scope>NUCLEOTIDE SEQUENCE [LARGE SCALE GENOMIC DNA]</scope>
    <source>
        <strain evidence="14">sbr112.9</strain>
    </source>
</reference>
<accession>A0A2P4WZI8</accession>
<dbReference type="InterPro" id="IPR013103">
    <property type="entry name" value="RVT_2"/>
</dbReference>
<dbReference type="OrthoDB" id="118349at2759"/>
<organism evidence="13 14">
    <name type="scientific">Phytophthora palmivora</name>
    <dbReference type="NCBI Taxonomy" id="4796"/>
    <lineage>
        <taxon>Eukaryota</taxon>
        <taxon>Sar</taxon>
        <taxon>Stramenopiles</taxon>
        <taxon>Oomycota</taxon>
        <taxon>Peronosporomycetes</taxon>
        <taxon>Peronosporales</taxon>
        <taxon>Peronosporaceae</taxon>
        <taxon>Phytophthora</taxon>
    </lineage>
</organism>
<keyword evidence="14" id="KW-1185">Reference proteome</keyword>
<evidence type="ECO:0000256" key="11">
    <source>
        <dbReference type="SAM" id="MobiDB-lite"/>
    </source>
</evidence>
<keyword evidence="2" id="KW-0479">Metal-binding</keyword>
<name>A0A2P4WZI8_9STRA</name>
<keyword evidence="8" id="KW-0239">DNA-directed DNA polymerase</keyword>
<evidence type="ECO:0000256" key="10">
    <source>
        <dbReference type="ARBA" id="ARBA00023268"/>
    </source>
</evidence>
<keyword evidence="4" id="KW-0378">Hydrolase</keyword>
<dbReference type="GO" id="GO:0006310">
    <property type="term" value="P:DNA recombination"/>
    <property type="evidence" value="ECO:0007669"/>
    <property type="project" value="UniProtKB-KW"/>
</dbReference>
<dbReference type="PANTHER" id="PTHR42648">
    <property type="entry name" value="TRANSPOSASE, PUTATIVE-RELATED"/>
    <property type="match status" value="1"/>
</dbReference>
<dbReference type="Pfam" id="PF25597">
    <property type="entry name" value="SH3_retrovirus"/>
    <property type="match status" value="1"/>
</dbReference>
<dbReference type="GO" id="GO:0015074">
    <property type="term" value="P:DNA integration"/>
    <property type="evidence" value="ECO:0007669"/>
    <property type="project" value="UniProtKB-KW"/>
</dbReference>
<dbReference type="EMBL" id="NCKW01020172">
    <property type="protein sequence ID" value="POM58709.1"/>
    <property type="molecule type" value="Genomic_DNA"/>
</dbReference>
<keyword evidence="1" id="KW-0540">Nuclease</keyword>
<dbReference type="GO" id="GO:0004519">
    <property type="term" value="F:endonuclease activity"/>
    <property type="evidence" value="ECO:0007669"/>
    <property type="project" value="UniProtKB-KW"/>
</dbReference>
<evidence type="ECO:0000256" key="7">
    <source>
        <dbReference type="ARBA" id="ARBA00022918"/>
    </source>
</evidence>
<feature type="domain" description="Integrase catalytic" evidence="12">
    <location>
        <begin position="176"/>
        <end position="340"/>
    </location>
</feature>
<evidence type="ECO:0000256" key="3">
    <source>
        <dbReference type="ARBA" id="ARBA00022759"/>
    </source>
</evidence>
<keyword evidence="3" id="KW-0255">Endonuclease</keyword>
<dbReference type="Gene3D" id="3.30.420.10">
    <property type="entry name" value="Ribonuclease H-like superfamily/Ribonuclease H"/>
    <property type="match status" value="1"/>
</dbReference>
<dbReference type="Pfam" id="PF07727">
    <property type="entry name" value="RVT_2"/>
    <property type="match status" value="1"/>
</dbReference>
<evidence type="ECO:0000256" key="6">
    <source>
        <dbReference type="ARBA" id="ARBA00022908"/>
    </source>
</evidence>
<dbReference type="GO" id="GO:0003964">
    <property type="term" value="F:RNA-directed DNA polymerase activity"/>
    <property type="evidence" value="ECO:0007669"/>
    <property type="project" value="UniProtKB-KW"/>
</dbReference>
<keyword evidence="8" id="KW-0548">Nucleotidyltransferase</keyword>
<dbReference type="InterPro" id="IPR036397">
    <property type="entry name" value="RNaseH_sf"/>
</dbReference>
<gene>
    <name evidence="13" type="ORF">PHPALM_36606</name>
</gene>
<dbReference type="InterPro" id="IPR025724">
    <property type="entry name" value="GAG-pre-integrase_dom"/>
</dbReference>
<dbReference type="Proteomes" id="UP000237271">
    <property type="component" value="Unassembled WGS sequence"/>
</dbReference>
<proteinExistence type="predicted"/>
<comment type="caution">
    <text evidence="13">The sequence shown here is derived from an EMBL/GenBank/DDBJ whole genome shotgun (WGS) entry which is preliminary data.</text>
</comment>
<dbReference type="InterPro" id="IPR012337">
    <property type="entry name" value="RNaseH-like_sf"/>
</dbReference>
<dbReference type="InterPro" id="IPR057670">
    <property type="entry name" value="SH3_retrovirus"/>
</dbReference>
<keyword evidence="7" id="KW-0695">RNA-directed DNA polymerase</keyword>
<dbReference type="SUPFAM" id="SSF53098">
    <property type="entry name" value="Ribonuclease H-like"/>
    <property type="match status" value="1"/>
</dbReference>
<evidence type="ECO:0000256" key="9">
    <source>
        <dbReference type="ARBA" id="ARBA00023172"/>
    </source>
</evidence>
<feature type="region of interest" description="Disordered" evidence="11">
    <location>
        <begin position="433"/>
        <end position="463"/>
    </location>
</feature>
<dbReference type="AlphaFoldDB" id="A0A2P4WZI8"/>
<keyword evidence="5" id="KW-0460">Magnesium</keyword>
<evidence type="ECO:0000313" key="13">
    <source>
        <dbReference type="EMBL" id="POM58709.1"/>
    </source>
</evidence>
<dbReference type="GO" id="GO:0003676">
    <property type="term" value="F:nucleic acid binding"/>
    <property type="evidence" value="ECO:0007669"/>
    <property type="project" value="InterPro"/>
</dbReference>
<dbReference type="GO" id="GO:0046872">
    <property type="term" value="F:metal ion binding"/>
    <property type="evidence" value="ECO:0007669"/>
    <property type="project" value="UniProtKB-KW"/>
</dbReference>
<evidence type="ECO:0000256" key="8">
    <source>
        <dbReference type="ARBA" id="ARBA00022932"/>
    </source>
</evidence>
<sequence length="614" mass="69625">MVELFFEYFSTVDVHDHYRQGSLEIEREWLTHSWAHKIFGTVLGMVVVDSYLAYRYEKRESNGGSDLDDTSLPVHTLLALGDRPEYQQLKIHLNEPNAAARRAKAKGYMSSLTLTNISCDRECDSNLLSAYYLAKQEYRHFQSKSEDFFSNLLFAAVAIGEVYYLPVVKLSKRSAYSAKPSKISDMLKEWHLRLGHVGKERLIRAISNRKIEGLPDIPNSELKTASFFCKTCAHMKTFPFKVHRIRTDGGTEFINAEVATLCSKLGLEFQSSNVEPPGENGSAERSHQTMMAVVRCALRGANMSAKWWPEALLYIVDITNRLPMARLGMKTPYELLYRKNPARKDPKLGDRAIKCKLLGFLPKYKGYRLLEVKANKYLIARDVTGTEATIRRSFPIEDSSTVLEEVTIIQNLGKRSKRDLEVEVTAEGAAIGSDTVTRPPKSQAVGVQSGVISDNRRSKRQRTPNVRLKDFVTQLNAVASDTSRILILRSIMEARTSLHARQWECAIKTEYEALLSNNTWTIVPLPTGRKALGRHWLLDVKYKADGSKGWFKARLVVQDNTQLYGIDYKRYESLRLLLALTTILGPHLHQMDVSTAFLNGVLSESICMQQPLEF</sequence>
<dbReference type="InterPro" id="IPR001584">
    <property type="entry name" value="Integrase_cat-core"/>
</dbReference>
<evidence type="ECO:0000259" key="12">
    <source>
        <dbReference type="PROSITE" id="PS50994"/>
    </source>
</evidence>